<evidence type="ECO:0000256" key="2">
    <source>
        <dbReference type="ARBA" id="ARBA00023125"/>
    </source>
</evidence>
<dbReference type="Proteomes" id="UP000198403">
    <property type="component" value="Unassembled WGS sequence"/>
</dbReference>
<dbReference type="PANTHER" id="PTHR43537:SF24">
    <property type="entry name" value="GLUCONATE OPERON TRANSCRIPTIONAL REPRESSOR"/>
    <property type="match status" value="1"/>
</dbReference>
<dbReference type="GO" id="GO:0003677">
    <property type="term" value="F:DNA binding"/>
    <property type="evidence" value="ECO:0007669"/>
    <property type="project" value="UniProtKB-KW"/>
</dbReference>
<dbReference type="Gene3D" id="1.10.10.10">
    <property type="entry name" value="Winged helix-like DNA-binding domain superfamily/Winged helix DNA-binding domain"/>
    <property type="match status" value="1"/>
</dbReference>
<dbReference type="InterPro" id="IPR000524">
    <property type="entry name" value="Tscrpt_reg_HTH_GntR"/>
</dbReference>
<accession>A0A239ABF4</accession>
<dbReference type="PANTHER" id="PTHR43537">
    <property type="entry name" value="TRANSCRIPTIONAL REGULATOR, GNTR FAMILY"/>
    <property type="match status" value="1"/>
</dbReference>
<protein>
    <submittedName>
        <fullName evidence="5">Regulatory protein, gntR family</fullName>
    </submittedName>
</protein>
<dbReference type="PRINTS" id="PR00035">
    <property type="entry name" value="HTHGNTR"/>
</dbReference>
<keyword evidence="3" id="KW-0804">Transcription</keyword>
<name>A0A239ABF4_9ACTN</name>
<dbReference type="Pfam" id="PF00392">
    <property type="entry name" value="GntR"/>
    <property type="match status" value="1"/>
</dbReference>
<keyword evidence="6" id="KW-1185">Reference proteome</keyword>
<evidence type="ECO:0000256" key="3">
    <source>
        <dbReference type="ARBA" id="ARBA00023163"/>
    </source>
</evidence>
<evidence type="ECO:0000313" key="5">
    <source>
        <dbReference type="EMBL" id="SNR92388.1"/>
    </source>
</evidence>
<dbReference type="PROSITE" id="PS50949">
    <property type="entry name" value="HTH_GNTR"/>
    <property type="match status" value="1"/>
</dbReference>
<dbReference type="SUPFAM" id="SSF46785">
    <property type="entry name" value="Winged helix' DNA-binding domain"/>
    <property type="match status" value="1"/>
</dbReference>
<evidence type="ECO:0000256" key="1">
    <source>
        <dbReference type="ARBA" id="ARBA00023015"/>
    </source>
</evidence>
<proteinExistence type="predicted"/>
<evidence type="ECO:0000313" key="6">
    <source>
        <dbReference type="Proteomes" id="UP000198403"/>
    </source>
</evidence>
<dbReference type="InterPro" id="IPR036388">
    <property type="entry name" value="WH-like_DNA-bd_sf"/>
</dbReference>
<sequence>MDTISETAAQRTHRIIRDHIVNGTHPGGSMLSENTLAAALGLSRTPVRAALLRLEEEGWVTIYPKRGALVRAFTAQDGQELAGARHLLETGGVRTASPAALAGMCTRLDALIDDQEAALQAQTATHSSSCPCPSTEHSLRSVATVCCWTSPTGCRTGRR</sequence>
<keyword evidence="2" id="KW-0238">DNA-binding</keyword>
<dbReference type="InterPro" id="IPR036390">
    <property type="entry name" value="WH_DNA-bd_sf"/>
</dbReference>
<dbReference type="CDD" id="cd07377">
    <property type="entry name" value="WHTH_GntR"/>
    <property type="match status" value="1"/>
</dbReference>
<dbReference type="EMBL" id="FZNO01000040">
    <property type="protein sequence ID" value="SNR92388.1"/>
    <property type="molecule type" value="Genomic_DNA"/>
</dbReference>
<dbReference type="AlphaFoldDB" id="A0A239ABF4"/>
<evidence type="ECO:0000259" key="4">
    <source>
        <dbReference type="PROSITE" id="PS50949"/>
    </source>
</evidence>
<reference evidence="5 6" key="1">
    <citation type="submission" date="2017-06" db="EMBL/GenBank/DDBJ databases">
        <authorList>
            <person name="Kim H.J."/>
            <person name="Triplett B.A."/>
        </authorList>
    </citation>
    <scope>NUCLEOTIDE SEQUENCE [LARGE SCALE GENOMIC DNA]</scope>
    <source>
        <strain evidence="5 6">DSM 44272</strain>
    </source>
</reference>
<gene>
    <name evidence="5" type="ORF">SAMN06272737_14022</name>
</gene>
<keyword evidence="1" id="KW-0805">Transcription regulation</keyword>
<organism evidence="5 6">
    <name type="scientific">Blastococcus mobilis</name>
    <dbReference type="NCBI Taxonomy" id="1938746"/>
    <lineage>
        <taxon>Bacteria</taxon>
        <taxon>Bacillati</taxon>
        <taxon>Actinomycetota</taxon>
        <taxon>Actinomycetes</taxon>
        <taxon>Geodermatophilales</taxon>
        <taxon>Geodermatophilaceae</taxon>
        <taxon>Blastococcus</taxon>
    </lineage>
</organism>
<feature type="domain" description="HTH gntR-type" evidence="4">
    <location>
        <begin position="6"/>
        <end position="73"/>
    </location>
</feature>
<dbReference type="GO" id="GO:0003700">
    <property type="term" value="F:DNA-binding transcription factor activity"/>
    <property type="evidence" value="ECO:0007669"/>
    <property type="project" value="InterPro"/>
</dbReference>
<dbReference type="RefSeq" id="WP_176445702.1">
    <property type="nucleotide sequence ID" value="NZ_FZNO01000040.1"/>
</dbReference>
<dbReference type="SMART" id="SM00345">
    <property type="entry name" value="HTH_GNTR"/>
    <property type="match status" value="1"/>
</dbReference>